<gene>
    <name evidence="3" type="ORF">ACFSB2_15470</name>
</gene>
<keyword evidence="2" id="KW-0812">Transmembrane</keyword>
<feature type="transmembrane region" description="Helical" evidence="2">
    <location>
        <begin position="90"/>
        <end position="110"/>
    </location>
</feature>
<sequence>MSGSISSKSIGNNASTSHSGGHASQPPPANNPWHFGLKLPSLWTWFEGHYGLVLLGVVVATLFGILYWHLTRIESEQERTRKFIQKGGRIVVIVSAFLGIVVGSQIGSIADLFVAG</sequence>
<feature type="compositionally biased region" description="Low complexity" evidence="1">
    <location>
        <begin position="1"/>
        <end position="15"/>
    </location>
</feature>
<feature type="transmembrane region" description="Helical" evidence="2">
    <location>
        <begin position="49"/>
        <end position="70"/>
    </location>
</feature>
<evidence type="ECO:0000256" key="1">
    <source>
        <dbReference type="SAM" id="MobiDB-lite"/>
    </source>
</evidence>
<organism evidence="3 4">
    <name type="scientific">Alicyclobacillus fodiniaquatilis</name>
    <dbReference type="NCBI Taxonomy" id="1661150"/>
    <lineage>
        <taxon>Bacteria</taxon>
        <taxon>Bacillati</taxon>
        <taxon>Bacillota</taxon>
        <taxon>Bacilli</taxon>
        <taxon>Bacillales</taxon>
        <taxon>Alicyclobacillaceae</taxon>
        <taxon>Alicyclobacillus</taxon>
    </lineage>
</organism>
<dbReference type="EMBL" id="JBHUCX010000043">
    <property type="protein sequence ID" value="MFD1676103.1"/>
    <property type="molecule type" value="Genomic_DNA"/>
</dbReference>
<accession>A0ABW4JLZ3</accession>
<dbReference type="RefSeq" id="WP_377943996.1">
    <property type="nucleotide sequence ID" value="NZ_JBHUCX010000043.1"/>
</dbReference>
<evidence type="ECO:0000313" key="3">
    <source>
        <dbReference type="EMBL" id="MFD1676103.1"/>
    </source>
</evidence>
<dbReference type="Proteomes" id="UP001597079">
    <property type="component" value="Unassembled WGS sequence"/>
</dbReference>
<comment type="caution">
    <text evidence="3">The sequence shown here is derived from an EMBL/GenBank/DDBJ whole genome shotgun (WGS) entry which is preliminary data.</text>
</comment>
<evidence type="ECO:0000256" key="2">
    <source>
        <dbReference type="SAM" id="Phobius"/>
    </source>
</evidence>
<feature type="region of interest" description="Disordered" evidence="1">
    <location>
        <begin position="1"/>
        <end position="29"/>
    </location>
</feature>
<protein>
    <submittedName>
        <fullName evidence="3">Uncharacterized protein</fullName>
    </submittedName>
</protein>
<proteinExistence type="predicted"/>
<reference evidence="4" key="1">
    <citation type="journal article" date="2019" name="Int. J. Syst. Evol. Microbiol.">
        <title>The Global Catalogue of Microorganisms (GCM) 10K type strain sequencing project: providing services to taxonomists for standard genome sequencing and annotation.</title>
        <authorList>
            <consortium name="The Broad Institute Genomics Platform"/>
            <consortium name="The Broad Institute Genome Sequencing Center for Infectious Disease"/>
            <person name="Wu L."/>
            <person name="Ma J."/>
        </authorList>
    </citation>
    <scope>NUCLEOTIDE SEQUENCE [LARGE SCALE GENOMIC DNA]</scope>
    <source>
        <strain evidence="4">CGMCC 1.12286</strain>
    </source>
</reference>
<evidence type="ECO:0000313" key="4">
    <source>
        <dbReference type="Proteomes" id="UP001597079"/>
    </source>
</evidence>
<keyword evidence="2" id="KW-1133">Transmembrane helix</keyword>
<name>A0ABW4JLZ3_9BACL</name>
<keyword evidence="4" id="KW-1185">Reference proteome</keyword>
<keyword evidence="2" id="KW-0472">Membrane</keyword>